<dbReference type="GO" id="GO:0005737">
    <property type="term" value="C:cytoplasm"/>
    <property type="evidence" value="ECO:0007669"/>
    <property type="project" value="TreeGrafter"/>
</dbReference>
<sequence>MPDPSPPLPVLESERLRLRPLRADDVDDVFALYSSPEVTRYWSFATWTERAQAEAWLAERMPWGPPSVYGWAVADRRDDRFIGTTALFALAGPMHRAELGYSLLPERQGLGLASEAVRLALDHAFHVLGLERIEADVDPRNTPSCRLLEKLGFRREGVLRDRWRVGGEFADSVIFGLLRREYAGAA</sequence>
<dbReference type="InterPro" id="IPR051908">
    <property type="entry name" value="Ribosomal_N-acetyltransferase"/>
</dbReference>
<comment type="caution">
    <text evidence="2">The sequence shown here is derived from an EMBL/GenBank/DDBJ whole genome shotgun (WGS) entry which is preliminary data.</text>
</comment>
<dbReference type="Gene3D" id="3.40.630.30">
    <property type="match status" value="1"/>
</dbReference>
<accession>A0A091ASA5</accession>
<gene>
    <name evidence="2" type="ORF">N787_04440</name>
</gene>
<dbReference type="AlphaFoldDB" id="A0A091ASA5"/>
<dbReference type="PANTHER" id="PTHR43441:SF11">
    <property type="entry name" value="RIBOSOMAL-PROTEIN-SERINE ACETYLTRANSFERASE"/>
    <property type="match status" value="1"/>
</dbReference>
<feature type="domain" description="N-acetyltransferase" evidence="1">
    <location>
        <begin position="16"/>
        <end position="180"/>
    </location>
</feature>
<dbReference type="InterPro" id="IPR000182">
    <property type="entry name" value="GNAT_dom"/>
</dbReference>
<proteinExistence type="predicted"/>
<dbReference type="InterPro" id="IPR016181">
    <property type="entry name" value="Acyl_CoA_acyltransferase"/>
</dbReference>
<protein>
    <recommendedName>
        <fullName evidence="1">N-acetyltransferase domain-containing protein</fullName>
    </recommendedName>
</protein>
<evidence type="ECO:0000313" key="2">
    <source>
        <dbReference type="EMBL" id="KFN42022.1"/>
    </source>
</evidence>
<dbReference type="SUPFAM" id="SSF55729">
    <property type="entry name" value="Acyl-CoA N-acyltransferases (Nat)"/>
    <property type="match status" value="1"/>
</dbReference>
<evidence type="ECO:0000259" key="1">
    <source>
        <dbReference type="PROSITE" id="PS51186"/>
    </source>
</evidence>
<name>A0A091ASA5_9GAMM</name>
<keyword evidence="3" id="KW-1185">Reference proteome</keyword>
<dbReference type="eggNOG" id="COG1670">
    <property type="taxonomic scope" value="Bacteria"/>
</dbReference>
<reference evidence="2 3" key="1">
    <citation type="submission" date="2013-09" db="EMBL/GenBank/DDBJ databases">
        <title>Genome sequencing of Arenimonas metalli.</title>
        <authorList>
            <person name="Chen F."/>
            <person name="Wang G."/>
        </authorList>
    </citation>
    <scope>NUCLEOTIDE SEQUENCE [LARGE SCALE GENOMIC DNA]</scope>
    <source>
        <strain evidence="2 3">CF5-1</strain>
    </source>
</reference>
<dbReference type="PATRIC" id="fig|1384056.3.peg.2409"/>
<dbReference type="STRING" id="1384056.N787_04440"/>
<dbReference type="OrthoDB" id="9801656at2"/>
<dbReference type="GO" id="GO:1990189">
    <property type="term" value="F:protein N-terminal-serine acetyltransferase activity"/>
    <property type="evidence" value="ECO:0007669"/>
    <property type="project" value="TreeGrafter"/>
</dbReference>
<dbReference type="Proteomes" id="UP000029393">
    <property type="component" value="Unassembled WGS sequence"/>
</dbReference>
<dbReference type="Pfam" id="PF13302">
    <property type="entry name" value="Acetyltransf_3"/>
    <property type="match status" value="1"/>
</dbReference>
<evidence type="ECO:0000313" key="3">
    <source>
        <dbReference type="Proteomes" id="UP000029393"/>
    </source>
</evidence>
<dbReference type="PANTHER" id="PTHR43441">
    <property type="entry name" value="RIBOSOMAL-PROTEIN-SERINE ACETYLTRANSFERASE"/>
    <property type="match status" value="1"/>
</dbReference>
<dbReference type="RefSeq" id="WP_034214652.1">
    <property type="nucleotide sequence ID" value="NZ_AVCK01000055.1"/>
</dbReference>
<dbReference type="EMBL" id="AVCK01000055">
    <property type="protein sequence ID" value="KFN42022.1"/>
    <property type="molecule type" value="Genomic_DNA"/>
</dbReference>
<dbReference type="PROSITE" id="PS51186">
    <property type="entry name" value="GNAT"/>
    <property type="match status" value="1"/>
</dbReference>
<organism evidence="2 3">
    <name type="scientific">Arenimonas metalli CF5-1</name>
    <dbReference type="NCBI Taxonomy" id="1384056"/>
    <lineage>
        <taxon>Bacteria</taxon>
        <taxon>Pseudomonadati</taxon>
        <taxon>Pseudomonadota</taxon>
        <taxon>Gammaproteobacteria</taxon>
        <taxon>Lysobacterales</taxon>
        <taxon>Lysobacteraceae</taxon>
        <taxon>Arenimonas</taxon>
    </lineage>
</organism>
<dbReference type="GO" id="GO:0008999">
    <property type="term" value="F:protein-N-terminal-alanine acetyltransferase activity"/>
    <property type="evidence" value="ECO:0007669"/>
    <property type="project" value="TreeGrafter"/>
</dbReference>